<dbReference type="EC" id="2.7.2.7" evidence="9"/>
<organism evidence="11 12">
    <name type="scientific">Labilibaculum filiforme</name>
    <dbReference type="NCBI Taxonomy" id="1940526"/>
    <lineage>
        <taxon>Bacteria</taxon>
        <taxon>Pseudomonadati</taxon>
        <taxon>Bacteroidota</taxon>
        <taxon>Bacteroidia</taxon>
        <taxon>Marinilabiliales</taxon>
        <taxon>Marinifilaceae</taxon>
        <taxon>Labilibaculum</taxon>
    </lineage>
</organism>
<evidence type="ECO:0000256" key="8">
    <source>
        <dbReference type="ARBA" id="ARBA00048596"/>
    </source>
</evidence>
<evidence type="ECO:0000256" key="6">
    <source>
        <dbReference type="ARBA" id="ARBA00022777"/>
    </source>
</evidence>
<dbReference type="GO" id="GO:0047761">
    <property type="term" value="F:butyrate kinase activity"/>
    <property type="evidence" value="ECO:0007669"/>
    <property type="project" value="UniProtKB-UniRule"/>
</dbReference>
<dbReference type="CDD" id="cd24011">
    <property type="entry name" value="ASKHA_NBD_BK"/>
    <property type="match status" value="1"/>
</dbReference>
<dbReference type="AlphaFoldDB" id="A0A2N3HR67"/>
<evidence type="ECO:0000256" key="9">
    <source>
        <dbReference type="HAMAP-Rule" id="MF_00542"/>
    </source>
</evidence>
<reference evidence="11 12" key="1">
    <citation type="journal article" date="2017" name="Front. Microbiol.">
        <title>Labilibaculum manganireducens gen. nov., sp. nov. and Labilibaculum filiforme sp. nov., Novel Bacteroidetes Isolated from Subsurface Sediments of the Baltic Sea.</title>
        <authorList>
            <person name="Vandieken V."/>
            <person name="Marshall I.P."/>
            <person name="Niemann H."/>
            <person name="Engelen B."/>
            <person name="Cypionka H."/>
        </authorList>
    </citation>
    <scope>NUCLEOTIDE SEQUENCE [LARGE SCALE GENOMIC DNA]</scope>
    <source>
        <strain evidence="11 12">59.16B</strain>
    </source>
</reference>
<keyword evidence="4 9" id="KW-0808">Transferase</keyword>
<dbReference type="PRINTS" id="PR00471">
    <property type="entry name" value="ACETATEKNASE"/>
</dbReference>
<evidence type="ECO:0000256" key="1">
    <source>
        <dbReference type="ARBA" id="ARBA00004496"/>
    </source>
</evidence>
<evidence type="ECO:0000313" key="12">
    <source>
        <dbReference type="Proteomes" id="UP000233535"/>
    </source>
</evidence>
<evidence type="ECO:0000313" key="11">
    <source>
        <dbReference type="EMBL" id="PKQ60549.1"/>
    </source>
</evidence>
<dbReference type="InterPro" id="IPR011245">
    <property type="entry name" value="Butyrate_kin"/>
</dbReference>
<comment type="caution">
    <text evidence="11">The sequence shown here is derived from an EMBL/GenBank/DDBJ whole genome shotgun (WGS) entry which is preliminary data.</text>
</comment>
<dbReference type="GO" id="GO:0005737">
    <property type="term" value="C:cytoplasm"/>
    <property type="evidence" value="ECO:0007669"/>
    <property type="project" value="UniProtKB-SubCell"/>
</dbReference>
<dbReference type="GO" id="GO:0008776">
    <property type="term" value="F:acetate kinase activity"/>
    <property type="evidence" value="ECO:0007669"/>
    <property type="project" value="TreeGrafter"/>
</dbReference>
<accession>A0A2N3HR67</accession>
<dbReference type="PANTHER" id="PTHR21060">
    <property type="entry name" value="ACETATE KINASE"/>
    <property type="match status" value="1"/>
</dbReference>
<evidence type="ECO:0000256" key="5">
    <source>
        <dbReference type="ARBA" id="ARBA00022741"/>
    </source>
</evidence>
<dbReference type="InterPro" id="IPR000890">
    <property type="entry name" value="Aliphatic_acid_kin_short-chain"/>
</dbReference>
<keyword evidence="6 9" id="KW-0418">Kinase</keyword>
<dbReference type="Pfam" id="PF00871">
    <property type="entry name" value="Acetate_kinase"/>
    <property type="match status" value="1"/>
</dbReference>
<keyword evidence="7 9" id="KW-0067">ATP-binding</keyword>
<name>A0A2N3HR67_9BACT</name>
<keyword evidence="5 9" id="KW-0547">Nucleotide-binding</keyword>
<evidence type="ECO:0000256" key="3">
    <source>
        <dbReference type="ARBA" id="ARBA00022490"/>
    </source>
</evidence>
<keyword evidence="12" id="KW-1185">Reference proteome</keyword>
<dbReference type="GO" id="GO:0005524">
    <property type="term" value="F:ATP binding"/>
    <property type="evidence" value="ECO:0007669"/>
    <property type="project" value="UniProtKB-KW"/>
</dbReference>
<evidence type="ECO:0000256" key="2">
    <source>
        <dbReference type="ARBA" id="ARBA00008748"/>
    </source>
</evidence>
<dbReference type="PIRSF" id="PIRSF036458">
    <property type="entry name" value="Butyrate_kin"/>
    <property type="match status" value="1"/>
</dbReference>
<protein>
    <recommendedName>
        <fullName evidence="9">Probable butyrate kinase</fullName>
        <shortName evidence="9">BK</shortName>
        <ecNumber evidence="9">2.7.2.7</ecNumber>
    </recommendedName>
    <alternativeName>
        <fullName evidence="9">Branched-chain carboxylic acid kinase</fullName>
    </alternativeName>
</protein>
<dbReference type="OrthoDB" id="1112426at2"/>
<gene>
    <name evidence="9" type="primary">buk</name>
    <name evidence="11" type="ORF">BZG02_18975</name>
</gene>
<dbReference type="InterPro" id="IPR043129">
    <property type="entry name" value="ATPase_NBD"/>
</dbReference>
<dbReference type="GO" id="GO:0006083">
    <property type="term" value="P:acetate metabolic process"/>
    <property type="evidence" value="ECO:0007669"/>
    <property type="project" value="TreeGrafter"/>
</dbReference>
<dbReference type="NCBIfam" id="NF002834">
    <property type="entry name" value="PRK03011.1-5"/>
    <property type="match status" value="1"/>
</dbReference>
<evidence type="ECO:0000256" key="10">
    <source>
        <dbReference type="RuleBase" id="RU003835"/>
    </source>
</evidence>
<dbReference type="PANTHER" id="PTHR21060:SF15">
    <property type="entry name" value="ACETATE KINASE-RELATED"/>
    <property type="match status" value="1"/>
</dbReference>
<proteinExistence type="inferred from homology"/>
<keyword evidence="3 9" id="KW-0963">Cytoplasm</keyword>
<evidence type="ECO:0000256" key="4">
    <source>
        <dbReference type="ARBA" id="ARBA00022679"/>
    </source>
</evidence>
<dbReference type="PROSITE" id="PS01075">
    <property type="entry name" value="ACETATE_KINASE_1"/>
    <property type="match status" value="1"/>
</dbReference>
<dbReference type="EMBL" id="MVDD01000024">
    <property type="protein sequence ID" value="PKQ60549.1"/>
    <property type="molecule type" value="Genomic_DNA"/>
</dbReference>
<dbReference type="SUPFAM" id="SSF53067">
    <property type="entry name" value="Actin-like ATPase domain"/>
    <property type="match status" value="2"/>
</dbReference>
<dbReference type="Gene3D" id="3.30.420.40">
    <property type="match status" value="2"/>
</dbReference>
<comment type="subcellular location">
    <subcellularLocation>
        <location evidence="1 9">Cytoplasm</location>
    </subcellularLocation>
</comment>
<dbReference type="HAMAP" id="MF_00542">
    <property type="entry name" value="Butyrate_kinase"/>
    <property type="match status" value="1"/>
</dbReference>
<comment type="catalytic activity">
    <reaction evidence="8 9">
        <text>butanoate + ATP = butanoyl phosphate + ADP</text>
        <dbReference type="Rhea" id="RHEA:13585"/>
        <dbReference type="ChEBI" id="CHEBI:17968"/>
        <dbReference type="ChEBI" id="CHEBI:30616"/>
        <dbReference type="ChEBI" id="CHEBI:58079"/>
        <dbReference type="ChEBI" id="CHEBI:456216"/>
        <dbReference type="EC" id="2.7.2.7"/>
    </reaction>
</comment>
<dbReference type="NCBIfam" id="TIGR02707">
    <property type="entry name" value="butyr_kinase"/>
    <property type="match status" value="1"/>
</dbReference>
<dbReference type="Proteomes" id="UP000233535">
    <property type="component" value="Unassembled WGS sequence"/>
</dbReference>
<dbReference type="RefSeq" id="WP_101263332.1">
    <property type="nucleotide sequence ID" value="NZ_MVDD01000024.1"/>
</dbReference>
<comment type="similarity">
    <text evidence="2 9 10">Belongs to the acetokinase family.</text>
</comment>
<sequence>MKTNEIVVVINPGSTSTKVALYNRSGLVSEHIIRHSQKELEPFHKVTDQFDYRYKIVKAALNDMLSKMKVIVVGIVGRGGIVKPLEGGTYKINNSFLDDAKTGKYGDHASNLGSMLANKLAKHFNLQESFTVDPVSAGNIAEKAVISGVPGIKRNRRGHPLNMKMTARKIAKQQNINFDEAKYVIAHLGGGISIAAVDGGKIVDVNDALMGMGPFSPNRAGALPSRGVIDLCYSMPRKEVESLLSKNSGLKGYLGVDDLRDVFKLIDSGNDKAQLIYDAFVYQIAKEIGAYHVALKCKANGIIITGGIAYSDRFISDLKEYVDSLTNFFVYPGENEMEALAEGAFRVIDKKEVALEY</sequence>
<dbReference type="InterPro" id="IPR023865">
    <property type="entry name" value="Aliphatic_acid_kinase_CS"/>
</dbReference>
<evidence type="ECO:0000256" key="7">
    <source>
        <dbReference type="ARBA" id="ARBA00022840"/>
    </source>
</evidence>